<evidence type="ECO:0000313" key="1">
    <source>
        <dbReference type="EMBL" id="KAI5336976.1"/>
    </source>
</evidence>
<comment type="caution">
    <text evidence="1">The sequence shown here is derived from an EMBL/GenBank/DDBJ whole genome shotgun (WGS) entry which is preliminary data.</text>
</comment>
<dbReference type="AlphaFoldDB" id="A0AAD4W7G7"/>
<keyword evidence="2" id="KW-1185">Reference proteome</keyword>
<sequence>MKIAHAISHEVGGIGSAIKGMFHKKPSLVKTASHDQPQGSSIARAAIIPQTPEKPVCKKWWKHGIGAPDVPKTENIPETTLTSIYTSEGLLEFRVGHLDIEGISYNNHVEEHQLLLLIFNEVKGFLWHNFLEKHEYMCKGNSWTYEYMWYC</sequence>
<dbReference type="EMBL" id="JAJFAZ020000003">
    <property type="protein sequence ID" value="KAI5336976.1"/>
    <property type="molecule type" value="Genomic_DNA"/>
</dbReference>
<name>A0AAD4W7G7_PRUDU</name>
<gene>
    <name evidence="1" type="ORF">L3X38_016245</name>
</gene>
<protein>
    <submittedName>
        <fullName evidence="1">Uncharacterized protein</fullName>
    </submittedName>
</protein>
<accession>A0AAD4W7G7</accession>
<evidence type="ECO:0000313" key="2">
    <source>
        <dbReference type="Proteomes" id="UP001054821"/>
    </source>
</evidence>
<organism evidence="1 2">
    <name type="scientific">Prunus dulcis</name>
    <name type="common">Almond</name>
    <name type="synonym">Amygdalus dulcis</name>
    <dbReference type="NCBI Taxonomy" id="3755"/>
    <lineage>
        <taxon>Eukaryota</taxon>
        <taxon>Viridiplantae</taxon>
        <taxon>Streptophyta</taxon>
        <taxon>Embryophyta</taxon>
        <taxon>Tracheophyta</taxon>
        <taxon>Spermatophyta</taxon>
        <taxon>Magnoliopsida</taxon>
        <taxon>eudicotyledons</taxon>
        <taxon>Gunneridae</taxon>
        <taxon>Pentapetalae</taxon>
        <taxon>rosids</taxon>
        <taxon>fabids</taxon>
        <taxon>Rosales</taxon>
        <taxon>Rosaceae</taxon>
        <taxon>Amygdaloideae</taxon>
        <taxon>Amygdaleae</taxon>
        <taxon>Prunus</taxon>
    </lineage>
</organism>
<proteinExistence type="predicted"/>
<dbReference type="Proteomes" id="UP001054821">
    <property type="component" value="Chromosome 3"/>
</dbReference>
<reference evidence="1 2" key="1">
    <citation type="journal article" date="2022" name="G3 (Bethesda)">
        <title>Whole-genome sequence and methylome profiling of the almond [Prunus dulcis (Mill.) D.A. Webb] cultivar 'Nonpareil'.</title>
        <authorList>
            <person name="D'Amico-Willman K.M."/>
            <person name="Ouma W.Z."/>
            <person name="Meulia T."/>
            <person name="Sideli G.M."/>
            <person name="Gradziel T.M."/>
            <person name="Fresnedo-Ramirez J."/>
        </authorList>
    </citation>
    <scope>NUCLEOTIDE SEQUENCE [LARGE SCALE GENOMIC DNA]</scope>
    <source>
        <strain evidence="1">Clone GOH B32 T37-40</strain>
    </source>
</reference>